<sequence>MGRAFSPIKSNPMKDDKTMLMCVGGGKQGKTVFSESTGVTFGNF</sequence>
<proteinExistence type="predicted"/>
<organism evidence="1 2">
    <name type="scientific">Photobacterium leiognathi lrivu.4.1</name>
    <dbReference type="NCBI Taxonomy" id="1248232"/>
    <lineage>
        <taxon>Bacteria</taxon>
        <taxon>Pseudomonadati</taxon>
        <taxon>Pseudomonadota</taxon>
        <taxon>Gammaproteobacteria</taxon>
        <taxon>Vibrionales</taxon>
        <taxon>Vibrionaceae</taxon>
        <taxon>Photobacterium</taxon>
    </lineage>
</organism>
<accession>V5EMN6</accession>
<reference evidence="2" key="1">
    <citation type="submission" date="2012-12" db="EMBL/GenBank/DDBJ databases">
        <title>Genome Sequence of Photobacterium leiognathi lrivu.4.1.</title>
        <authorList>
            <person name="Urbanczyk H."/>
            <person name="Ogura Y."/>
            <person name="Hayashi T."/>
            <person name="Dunlap P.V."/>
        </authorList>
    </citation>
    <scope>NUCLEOTIDE SEQUENCE [LARGE SCALE GENOMIC DNA]</scope>
    <source>
        <strain evidence="2">lrivu.4.1</strain>
    </source>
</reference>
<dbReference type="Proteomes" id="UP000030675">
    <property type="component" value="Unassembled WGS sequence"/>
</dbReference>
<gene>
    <name evidence="1" type="ORF">PLEI_0241</name>
</gene>
<protein>
    <submittedName>
        <fullName evidence="1">Uncharacterized protein</fullName>
    </submittedName>
</protein>
<evidence type="ECO:0000313" key="2">
    <source>
        <dbReference type="Proteomes" id="UP000030675"/>
    </source>
</evidence>
<dbReference type="EMBL" id="DF196808">
    <property type="protein sequence ID" value="GAD28599.1"/>
    <property type="molecule type" value="Genomic_DNA"/>
</dbReference>
<name>V5EMN6_PHOLE</name>
<dbReference type="AlphaFoldDB" id="V5EMN6"/>
<dbReference type="HOGENOM" id="CLU_3219911_0_0_6"/>
<evidence type="ECO:0000313" key="1">
    <source>
        <dbReference type="EMBL" id="GAD28599.1"/>
    </source>
</evidence>